<evidence type="ECO:0000313" key="2">
    <source>
        <dbReference type="Proteomes" id="UP000434172"/>
    </source>
</evidence>
<dbReference type="AlphaFoldDB" id="A0A8H3WQZ6"/>
<name>A0A8H3WQZ6_9PEZI</name>
<sequence>MRRRRRSVTADGRRGGRRFSHRSHMAAVSHHFFGPYCSLGRGLSLLCDGIGGLVIPFGWKLCQSLVLVVYRWCVS</sequence>
<gene>
    <name evidence="1" type="ORF">GQ607_001175</name>
</gene>
<organism evidence="1 2">
    <name type="scientific">Colletotrichum asianum</name>
    <dbReference type="NCBI Taxonomy" id="702518"/>
    <lineage>
        <taxon>Eukaryota</taxon>
        <taxon>Fungi</taxon>
        <taxon>Dikarya</taxon>
        <taxon>Ascomycota</taxon>
        <taxon>Pezizomycotina</taxon>
        <taxon>Sordariomycetes</taxon>
        <taxon>Hypocreomycetidae</taxon>
        <taxon>Glomerellales</taxon>
        <taxon>Glomerellaceae</taxon>
        <taxon>Colletotrichum</taxon>
        <taxon>Colletotrichum gloeosporioides species complex</taxon>
    </lineage>
</organism>
<reference evidence="1 2" key="1">
    <citation type="submission" date="2019-12" db="EMBL/GenBank/DDBJ databases">
        <title>A genome sequence resource for the geographically widespread anthracnose pathogen Colletotrichum asianum.</title>
        <authorList>
            <person name="Meng Y."/>
        </authorList>
    </citation>
    <scope>NUCLEOTIDE SEQUENCE [LARGE SCALE GENOMIC DNA]</scope>
    <source>
        <strain evidence="1 2">ICMP 18580</strain>
    </source>
</reference>
<accession>A0A8H3WQZ6</accession>
<dbReference type="EMBL" id="WOWK01000003">
    <property type="protein sequence ID" value="KAF0331429.1"/>
    <property type="molecule type" value="Genomic_DNA"/>
</dbReference>
<protein>
    <submittedName>
        <fullName evidence="1">Uncharacterized protein</fullName>
    </submittedName>
</protein>
<proteinExistence type="predicted"/>
<keyword evidence="2" id="KW-1185">Reference proteome</keyword>
<evidence type="ECO:0000313" key="1">
    <source>
        <dbReference type="EMBL" id="KAF0331429.1"/>
    </source>
</evidence>
<dbReference type="Proteomes" id="UP000434172">
    <property type="component" value="Unassembled WGS sequence"/>
</dbReference>
<comment type="caution">
    <text evidence="1">The sequence shown here is derived from an EMBL/GenBank/DDBJ whole genome shotgun (WGS) entry which is preliminary data.</text>
</comment>